<accession>A0ABZ0XR53</accession>
<keyword evidence="1" id="KW-0732">Signal</keyword>
<dbReference type="PANTHER" id="PTHR12147:SF26">
    <property type="entry name" value="PEPTIDASE M28 DOMAIN-CONTAINING PROTEIN"/>
    <property type="match status" value="1"/>
</dbReference>
<gene>
    <name evidence="3" type="ORF">SR858_14020</name>
</gene>
<dbReference type="InterPro" id="IPR045175">
    <property type="entry name" value="M28_fam"/>
</dbReference>
<keyword evidence="4" id="KW-1185">Reference proteome</keyword>
<dbReference type="RefSeq" id="WP_019924250.1">
    <property type="nucleotide sequence ID" value="NZ_CP140152.1"/>
</dbReference>
<dbReference type="SUPFAM" id="SSF53187">
    <property type="entry name" value="Zn-dependent exopeptidases"/>
    <property type="match status" value="1"/>
</dbReference>
<evidence type="ECO:0000313" key="4">
    <source>
        <dbReference type="Proteomes" id="UP001326110"/>
    </source>
</evidence>
<feature type="domain" description="Peptidase M28" evidence="2">
    <location>
        <begin position="274"/>
        <end position="477"/>
    </location>
</feature>
<proteinExistence type="predicted"/>
<dbReference type="PANTHER" id="PTHR12147">
    <property type="entry name" value="METALLOPEPTIDASE M28 FAMILY MEMBER"/>
    <property type="match status" value="1"/>
</dbReference>
<dbReference type="Pfam" id="PF04389">
    <property type="entry name" value="Peptidase_M28"/>
    <property type="match status" value="1"/>
</dbReference>
<dbReference type="EMBL" id="CP140152">
    <property type="protein sequence ID" value="WQH02203.1"/>
    <property type="molecule type" value="Genomic_DNA"/>
</dbReference>
<feature type="signal peptide" evidence="1">
    <location>
        <begin position="1"/>
        <end position="24"/>
    </location>
</feature>
<evidence type="ECO:0000256" key="1">
    <source>
        <dbReference type="SAM" id="SignalP"/>
    </source>
</evidence>
<feature type="chain" id="PRO_5045348556" evidence="1">
    <location>
        <begin position="25"/>
        <end position="512"/>
    </location>
</feature>
<name>A0ABZ0XR53_9BURK</name>
<dbReference type="Gene3D" id="3.40.630.10">
    <property type="entry name" value="Zn peptidases"/>
    <property type="match status" value="2"/>
</dbReference>
<reference evidence="3 4" key="1">
    <citation type="submission" date="2023-11" db="EMBL/GenBank/DDBJ databases">
        <title>MicrobeMod: A computational toolkit for identifying prokaryotic methylation and restriction-modification with nanopore sequencing.</title>
        <authorList>
            <person name="Crits-Christoph A."/>
            <person name="Kang S.C."/>
            <person name="Lee H."/>
            <person name="Ostrov N."/>
        </authorList>
    </citation>
    <scope>NUCLEOTIDE SEQUENCE [LARGE SCALE GENOMIC DNA]</scope>
    <source>
        <strain evidence="3 4">ATCC 25935</strain>
    </source>
</reference>
<dbReference type="GeneID" id="43165809"/>
<evidence type="ECO:0000259" key="2">
    <source>
        <dbReference type="Pfam" id="PF04389"/>
    </source>
</evidence>
<sequence>MQRLFAYAFAAVIGIAGIHAGASAAADPHLTPDTSAALERISEHSLRGHLSFIASDLLEGRGTPSRGQDLAAEYIAAQFRRAGLEAVGDDGYFQTANWAFAETNLKDFSFRIDSGKEQLDIPASELSFSLAQALALAPSAIVNIDASDAAALNAHSTATLAGKVVVINLPDFEAMPPEQARTAYGGWQFFNAQLAKLRPALVLLVDRAHPKGNAGGKGRLIDPENSGETVSPIPRITLHSVQAIRALDASRTGGRARVSVNVAAPVERAVKLRNVIGVLRGSDPELKNTYVMVTAHYDHLGIKDGVIHNGANDDGSGTVSVMEIASALSGMKQRPARSIVFMTVFGEELGLFGSRYYGRHPILPIRQTVANVNLEQVGRTDSSEGPQLNNASMTGFDFSDVGTVFRKAGKLTGIDVYKNEANSDLYFGLSDNQALADQGVPAHTLCVAFQYPDYHAPGDHWQKVDYANMAKVNRMVALGVLMIANDPVAPKWNTANPLTRPYVEAWKRQSSQ</sequence>
<protein>
    <submittedName>
        <fullName evidence="3">M28 family peptidase</fullName>
    </submittedName>
</protein>
<evidence type="ECO:0000313" key="3">
    <source>
        <dbReference type="EMBL" id="WQH02203.1"/>
    </source>
</evidence>
<dbReference type="Proteomes" id="UP001326110">
    <property type="component" value="Chromosome"/>
</dbReference>
<dbReference type="InterPro" id="IPR007484">
    <property type="entry name" value="Peptidase_M28"/>
</dbReference>
<organism evidence="3 4">
    <name type="scientific">Duganella zoogloeoides</name>
    <dbReference type="NCBI Taxonomy" id="75659"/>
    <lineage>
        <taxon>Bacteria</taxon>
        <taxon>Pseudomonadati</taxon>
        <taxon>Pseudomonadota</taxon>
        <taxon>Betaproteobacteria</taxon>
        <taxon>Burkholderiales</taxon>
        <taxon>Oxalobacteraceae</taxon>
        <taxon>Telluria group</taxon>
        <taxon>Duganella</taxon>
    </lineage>
</organism>